<evidence type="ECO:0000313" key="2">
    <source>
        <dbReference type="EMBL" id="MFC3687880.1"/>
    </source>
</evidence>
<keyword evidence="1" id="KW-0732">Signal</keyword>
<protein>
    <submittedName>
        <fullName evidence="2">Uncharacterized protein</fullName>
    </submittedName>
</protein>
<sequence>MQHTRRRRAAAVLTAAAAVSLLAAAPADAARSGGPSMVVHARAAAMTTFDGSAAGTGPSFPATAVSARLRDCPAGASMLYAELEQDGVPMGWATSARGAGEITCAGGEDMTVRMGFYGSSLHPGKATATFGLVQGDVLFTVTRTVRIPR</sequence>
<dbReference type="EMBL" id="JBHRWW010000003">
    <property type="protein sequence ID" value="MFC3687880.1"/>
    <property type="molecule type" value="Genomic_DNA"/>
</dbReference>
<feature type="signal peptide" evidence="1">
    <location>
        <begin position="1"/>
        <end position="29"/>
    </location>
</feature>
<dbReference type="RefSeq" id="WP_340295959.1">
    <property type="nucleotide sequence ID" value="NZ_JBBEOI010000361.1"/>
</dbReference>
<organism evidence="2 3">
    <name type="scientific">Aquipuribacter hungaricus</name>
    <dbReference type="NCBI Taxonomy" id="545624"/>
    <lineage>
        <taxon>Bacteria</taxon>
        <taxon>Bacillati</taxon>
        <taxon>Actinomycetota</taxon>
        <taxon>Actinomycetes</taxon>
        <taxon>Micrococcales</taxon>
        <taxon>Intrasporangiaceae</taxon>
        <taxon>Aquipuribacter</taxon>
    </lineage>
</organism>
<name>A0ABV7WEJ0_9MICO</name>
<accession>A0ABV7WEJ0</accession>
<keyword evidence="3" id="KW-1185">Reference proteome</keyword>
<comment type="caution">
    <text evidence="2">The sequence shown here is derived from an EMBL/GenBank/DDBJ whole genome shotgun (WGS) entry which is preliminary data.</text>
</comment>
<evidence type="ECO:0000256" key="1">
    <source>
        <dbReference type="SAM" id="SignalP"/>
    </source>
</evidence>
<proteinExistence type="predicted"/>
<feature type="chain" id="PRO_5047224508" evidence="1">
    <location>
        <begin position="30"/>
        <end position="149"/>
    </location>
</feature>
<gene>
    <name evidence="2" type="ORF">ACFOLH_05940</name>
</gene>
<evidence type="ECO:0000313" key="3">
    <source>
        <dbReference type="Proteomes" id="UP001595685"/>
    </source>
</evidence>
<dbReference type="Proteomes" id="UP001595685">
    <property type="component" value="Unassembled WGS sequence"/>
</dbReference>
<reference evidence="3" key="1">
    <citation type="journal article" date="2019" name="Int. J. Syst. Evol. Microbiol.">
        <title>The Global Catalogue of Microorganisms (GCM) 10K type strain sequencing project: providing services to taxonomists for standard genome sequencing and annotation.</title>
        <authorList>
            <consortium name="The Broad Institute Genomics Platform"/>
            <consortium name="The Broad Institute Genome Sequencing Center for Infectious Disease"/>
            <person name="Wu L."/>
            <person name="Ma J."/>
        </authorList>
    </citation>
    <scope>NUCLEOTIDE SEQUENCE [LARGE SCALE GENOMIC DNA]</scope>
    <source>
        <strain evidence="3">NCAIM B.02333</strain>
    </source>
</reference>